<reference evidence="1 2" key="1">
    <citation type="journal article" date="2010" name="Nature">
        <title>Genome sequence of the palaeopolyploid soybean.</title>
        <authorList>
            <person name="Schmutz J."/>
            <person name="Cannon S.B."/>
            <person name="Schlueter J."/>
            <person name="Ma J."/>
            <person name="Mitros T."/>
            <person name="Nelson W."/>
            <person name="Hyten D.L."/>
            <person name="Song Q."/>
            <person name="Thelen J.J."/>
            <person name="Cheng J."/>
            <person name="Xu D."/>
            <person name="Hellsten U."/>
            <person name="May G.D."/>
            <person name="Yu Y."/>
            <person name="Sakurai T."/>
            <person name="Umezawa T."/>
            <person name="Bhattacharyya M.K."/>
            <person name="Sandhu D."/>
            <person name="Valliyodan B."/>
            <person name="Lindquist E."/>
            <person name="Peto M."/>
            <person name="Grant D."/>
            <person name="Shu S."/>
            <person name="Goodstein D."/>
            <person name="Barry K."/>
            <person name="Futrell-Griggs M."/>
            <person name="Abernathy B."/>
            <person name="Du J."/>
            <person name="Tian Z."/>
            <person name="Zhu L."/>
            <person name="Gill N."/>
            <person name="Joshi T."/>
            <person name="Libault M."/>
            <person name="Sethuraman A."/>
            <person name="Zhang X.-C."/>
            <person name="Shinozaki K."/>
            <person name="Nguyen H.T."/>
            <person name="Wing R.A."/>
            <person name="Cregan P."/>
            <person name="Specht J."/>
            <person name="Grimwood J."/>
            <person name="Rokhsar D."/>
            <person name="Stacey G."/>
            <person name="Shoemaker R.C."/>
            <person name="Jackson S.A."/>
        </authorList>
    </citation>
    <scope>NUCLEOTIDE SEQUENCE</scope>
    <source>
        <strain evidence="2">cv. Williams 82</strain>
        <tissue evidence="1">Callus</tissue>
    </source>
</reference>
<evidence type="ECO:0000313" key="2">
    <source>
        <dbReference type="EnsemblPlants" id="KRH23384"/>
    </source>
</evidence>
<dbReference type="Gramene" id="KRH23384">
    <property type="protein sequence ID" value="KRH23384"/>
    <property type="gene ID" value="GLYMA_13G354000"/>
</dbReference>
<proteinExistence type="predicted"/>
<reference evidence="2" key="2">
    <citation type="submission" date="2018-02" db="UniProtKB">
        <authorList>
            <consortium name="EnsemblPlants"/>
        </authorList>
    </citation>
    <scope>IDENTIFICATION</scope>
    <source>
        <strain evidence="2">Williams 82</strain>
    </source>
</reference>
<evidence type="ECO:0000313" key="1">
    <source>
        <dbReference type="EMBL" id="KRH23384.1"/>
    </source>
</evidence>
<organism evidence="1">
    <name type="scientific">Glycine max</name>
    <name type="common">Soybean</name>
    <name type="synonym">Glycine hispida</name>
    <dbReference type="NCBI Taxonomy" id="3847"/>
    <lineage>
        <taxon>Eukaryota</taxon>
        <taxon>Viridiplantae</taxon>
        <taxon>Streptophyta</taxon>
        <taxon>Embryophyta</taxon>
        <taxon>Tracheophyta</taxon>
        <taxon>Spermatophyta</taxon>
        <taxon>Magnoliopsida</taxon>
        <taxon>eudicotyledons</taxon>
        <taxon>Gunneridae</taxon>
        <taxon>Pentapetalae</taxon>
        <taxon>rosids</taxon>
        <taxon>fabids</taxon>
        <taxon>Fabales</taxon>
        <taxon>Fabaceae</taxon>
        <taxon>Papilionoideae</taxon>
        <taxon>50 kb inversion clade</taxon>
        <taxon>NPAAA clade</taxon>
        <taxon>indigoferoid/millettioid clade</taxon>
        <taxon>Phaseoleae</taxon>
        <taxon>Glycine</taxon>
        <taxon>Glycine subgen. Soja</taxon>
    </lineage>
</organism>
<dbReference type="Proteomes" id="UP000008827">
    <property type="component" value="Chromosome 13"/>
</dbReference>
<dbReference type="EnsemblPlants" id="KRH23384">
    <property type="protein sequence ID" value="KRH23384"/>
    <property type="gene ID" value="GLYMA_13G354000"/>
</dbReference>
<name>A0A0R0H7X0_SOYBN</name>
<accession>A0A0R0H7X0</accession>
<keyword evidence="3" id="KW-1185">Reference proteome</keyword>
<sequence length="71" mass="8533">MLLDSPFMEKQILLKRSLIKINRFWEKNIPANKTIFLQVPNLTLCHDEVKIIKTLKNRTYKRDFKIQTKTS</sequence>
<evidence type="ECO:0000313" key="3">
    <source>
        <dbReference type="Proteomes" id="UP000008827"/>
    </source>
</evidence>
<protein>
    <submittedName>
        <fullName evidence="1 2">Uncharacterized protein</fullName>
    </submittedName>
</protein>
<gene>
    <name evidence="1" type="ORF">GLYMA_13G354000</name>
</gene>
<dbReference type="InParanoid" id="A0A0R0H7X0"/>
<dbReference type="EMBL" id="CM000846">
    <property type="protein sequence ID" value="KRH23384.1"/>
    <property type="molecule type" value="Genomic_DNA"/>
</dbReference>
<dbReference type="AlphaFoldDB" id="A0A0R0H7X0"/>
<reference evidence="1" key="3">
    <citation type="submission" date="2018-07" db="EMBL/GenBank/DDBJ databases">
        <title>WGS assembly of Glycine max.</title>
        <authorList>
            <person name="Schmutz J."/>
            <person name="Cannon S."/>
            <person name="Schlueter J."/>
            <person name="Ma J."/>
            <person name="Mitros T."/>
            <person name="Nelson W."/>
            <person name="Hyten D."/>
            <person name="Song Q."/>
            <person name="Thelen J."/>
            <person name="Cheng J."/>
            <person name="Xu D."/>
            <person name="Hellsten U."/>
            <person name="May G."/>
            <person name="Yu Y."/>
            <person name="Sakurai T."/>
            <person name="Umezawa T."/>
            <person name="Bhattacharyya M."/>
            <person name="Sandhu D."/>
            <person name="Valliyodan B."/>
            <person name="Lindquist E."/>
            <person name="Peto M."/>
            <person name="Grant D."/>
            <person name="Shu S."/>
            <person name="Goodstein D."/>
            <person name="Barry K."/>
            <person name="Futrell-Griggs M."/>
            <person name="Abernathy B."/>
            <person name="Du J."/>
            <person name="Tian Z."/>
            <person name="Zhu L."/>
            <person name="Gill N."/>
            <person name="Joshi T."/>
            <person name="Libault M."/>
            <person name="Sethuraman A."/>
            <person name="Zhang X."/>
            <person name="Shinozaki K."/>
            <person name="Nguyen H."/>
            <person name="Wing R."/>
            <person name="Cregan P."/>
            <person name="Specht J."/>
            <person name="Grimwood J."/>
            <person name="Rokhsar D."/>
            <person name="Stacey G."/>
            <person name="Shoemaker R."/>
            <person name="Jackson S."/>
        </authorList>
    </citation>
    <scope>NUCLEOTIDE SEQUENCE</scope>
    <source>
        <tissue evidence="1">Callus</tissue>
    </source>
</reference>